<protein>
    <submittedName>
        <fullName evidence="1">Uncharacterized protein</fullName>
    </submittedName>
</protein>
<keyword evidence="2" id="KW-1185">Reference proteome</keyword>
<dbReference type="OrthoDB" id="78821at2157"/>
<comment type="caution">
    <text evidence="1">The sequence shown here is derived from an EMBL/GenBank/DDBJ whole genome shotgun (WGS) entry which is preliminary data.</text>
</comment>
<evidence type="ECO:0000313" key="2">
    <source>
        <dbReference type="Proteomes" id="UP000077275"/>
    </source>
</evidence>
<reference evidence="1 2" key="1">
    <citation type="submission" date="2016-04" db="EMBL/GenBank/DDBJ databases">
        <title>Genome sequence of Methanobrevibacter cuticularis DSM 11139.</title>
        <authorList>
            <person name="Poehlein A."/>
            <person name="Seedorf H."/>
            <person name="Daniel R."/>
        </authorList>
    </citation>
    <scope>NUCLEOTIDE SEQUENCE [LARGE SCALE GENOMIC DNA]</scope>
    <source>
        <strain evidence="1 2">DSM 11139</strain>
    </source>
</reference>
<dbReference type="AlphaFoldDB" id="A0A166EU53"/>
<organism evidence="1 2">
    <name type="scientific">Methanobrevibacter cuticularis</name>
    <dbReference type="NCBI Taxonomy" id="47311"/>
    <lineage>
        <taxon>Archaea</taxon>
        <taxon>Methanobacteriati</taxon>
        <taxon>Methanobacteriota</taxon>
        <taxon>Methanomada group</taxon>
        <taxon>Methanobacteria</taxon>
        <taxon>Methanobacteriales</taxon>
        <taxon>Methanobacteriaceae</taxon>
        <taxon>Methanobrevibacter</taxon>
    </lineage>
</organism>
<dbReference type="STRING" id="47311.MBCUT_04170"/>
<sequence length="102" mass="11743">MIDLKKTSIKIPSDILIEIKAMAVKQGTSQNTIMNDLITKGMGKRKGKLKAKRINDKFPKVKIKNDKYKNFEDMAGFIKVNDPEKIDVQELKDSIHFKKESY</sequence>
<proteinExistence type="predicted"/>
<dbReference type="PATRIC" id="fig|47311.3.peg.480"/>
<accession>A0A166EU53</accession>
<dbReference type="Proteomes" id="UP000077275">
    <property type="component" value="Unassembled WGS sequence"/>
</dbReference>
<name>A0A166EU53_9EURY</name>
<dbReference type="EMBL" id="LWMW01000075">
    <property type="protein sequence ID" value="KZX17014.1"/>
    <property type="molecule type" value="Genomic_DNA"/>
</dbReference>
<evidence type="ECO:0000313" key="1">
    <source>
        <dbReference type="EMBL" id="KZX17014.1"/>
    </source>
</evidence>
<gene>
    <name evidence="1" type="ORF">MBCUT_04170</name>
</gene>
<dbReference type="RefSeq" id="WP_067258307.1">
    <property type="nucleotide sequence ID" value="NZ_LWMW01000075.1"/>
</dbReference>